<sequence>MRWSQCRPGTSVAPPGVHCGQRHSTRIAAADGKDDVNGPALIPANPPALKVPVVASGGNADGQGLRPALMLSAQGFNMGTRCCAMREAQIHDGISRALRYVRVRGTRPIFLNNATMYPIGRP</sequence>
<dbReference type="Gene3D" id="3.20.20.70">
    <property type="entry name" value="Aldolase class I"/>
    <property type="match status" value="1"/>
</dbReference>
<gene>
    <name evidence="2" type="ORF">PTE30175_01752</name>
</gene>
<feature type="region of interest" description="Disordered" evidence="1">
    <location>
        <begin position="1"/>
        <end position="20"/>
    </location>
</feature>
<proteinExistence type="predicted"/>
<reference evidence="2 3" key="1">
    <citation type="submission" date="2019-08" db="EMBL/GenBank/DDBJ databases">
        <authorList>
            <person name="Peeters C."/>
        </authorList>
    </citation>
    <scope>NUCLEOTIDE SEQUENCE [LARGE SCALE GENOMIC DNA]</scope>
    <source>
        <strain evidence="2 3">LMG 30175</strain>
    </source>
</reference>
<organism evidence="2 3">
    <name type="scientific">Pandoraea terrae</name>
    <dbReference type="NCBI Taxonomy" id="1537710"/>
    <lineage>
        <taxon>Bacteria</taxon>
        <taxon>Pseudomonadati</taxon>
        <taxon>Pseudomonadota</taxon>
        <taxon>Betaproteobacteria</taxon>
        <taxon>Burkholderiales</taxon>
        <taxon>Burkholderiaceae</taxon>
        <taxon>Pandoraea</taxon>
    </lineage>
</organism>
<dbReference type="SUPFAM" id="SSF51412">
    <property type="entry name" value="Inosine monophosphate dehydrogenase (IMPDH)"/>
    <property type="match status" value="1"/>
</dbReference>
<dbReference type="InterPro" id="IPR013785">
    <property type="entry name" value="Aldolase_TIM"/>
</dbReference>
<dbReference type="AlphaFoldDB" id="A0A5E4U647"/>
<dbReference type="EMBL" id="CABPRZ010000006">
    <property type="protein sequence ID" value="VVD94952.1"/>
    <property type="molecule type" value="Genomic_DNA"/>
</dbReference>
<name>A0A5E4U647_9BURK</name>
<keyword evidence="3" id="KW-1185">Reference proteome</keyword>
<evidence type="ECO:0000313" key="3">
    <source>
        <dbReference type="Proteomes" id="UP000414233"/>
    </source>
</evidence>
<dbReference type="GO" id="GO:0018580">
    <property type="term" value="F:nitronate monooxygenase activity"/>
    <property type="evidence" value="ECO:0007669"/>
    <property type="project" value="UniProtKB-EC"/>
</dbReference>
<dbReference type="Proteomes" id="UP000414233">
    <property type="component" value="Unassembled WGS sequence"/>
</dbReference>
<evidence type="ECO:0000256" key="1">
    <source>
        <dbReference type="SAM" id="MobiDB-lite"/>
    </source>
</evidence>
<accession>A0A5E4U647</accession>
<dbReference type="EC" id="1.13.12.16" evidence="2"/>
<dbReference type="Pfam" id="PF03060">
    <property type="entry name" value="NMO"/>
    <property type="match status" value="1"/>
</dbReference>
<keyword evidence="2" id="KW-0503">Monooxygenase</keyword>
<evidence type="ECO:0000313" key="2">
    <source>
        <dbReference type="EMBL" id="VVD94952.1"/>
    </source>
</evidence>
<protein>
    <submittedName>
        <fullName evidence="2">Nitronate monooxygenase</fullName>
        <ecNumber evidence="2">1.13.12.16</ecNumber>
    </submittedName>
</protein>
<keyword evidence="2" id="KW-0560">Oxidoreductase</keyword>